<dbReference type="RefSeq" id="WP_092867603.1">
    <property type="nucleotide sequence ID" value="NZ_FPCH01000002.1"/>
</dbReference>
<feature type="transmembrane region" description="Helical" evidence="1">
    <location>
        <begin position="37"/>
        <end position="59"/>
    </location>
</feature>
<organism evidence="2 3">
    <name type="scientific">Hyphomicrobium facile</name>
    <dbReference type="NCBI Taxonomy" id="51670"/>
    <lineage>
        <taxon>Bacteria</taxon>
        <taxon>Pseudomonadati</taxon>
        <taxon>Pseudomonadota</taxon>
        <taxon>Alphaproteobacteria</taxon>
        <taxon>Hyphomicrobiales</taxon>
        <taxon>Hyphomicrobiaceae</taxon>
        <taxon>Hyphomicrobium</taxon>
    </lineage>
</organism>
<accession>A0A1I7NG79</accession>
<sequence>MQFEVSVAIATAIMVGAFILDWPRAVAGLALGIVCRYLPYGTIFIPVGVILVSGAAELLYPWFGRTTEPHFWSFFFGLFAVAGTASSLYITIRNLKDRL</sequence>
<gene>
    <name evidence="2" type="ORF">SAMN04488557_2069</name>
</gene>
<dbReference type="STRING" id="51670.SAMN04488557_2069"/>
<name>A0A1I7NG79_9HYPH</name>
<proteinExistence type="predicted"/>
<dbReference type="AlphaFoldDB" id="A0A1I7NG79"/>
<dbReference type="EMBL" id="FPCH01000002">
    <property type="protein sequence ID" value="SFV33665.1"/>
    <property type="molecule type" value="Genomic_DNA"/>
</dbReference>
<keyword evidence="1" id="KW-1133">Transmembrane helix</keyword>
<dbReference type="Proteomes" id="UP000199423">
    <property type="component" value="Unassembled WGS sequence"/>
</dbReference>
<keyword evidence="3" id="KW-1185">Reference proteome</keyword>
<evidence type="ECO:0000313" key="3">
    <source>
        <dbReference type="Proteomes" id="UP000199423"/>
    </source>
</evidence>
<protein>
    <submittedName>
        <fullName evidence="2">Uncharacterized protein</fullName>
    </submittedName>
</protein>
<keyword evidence="1" id="KW-0812">Transmembrane</keyword>
<evidence type="ECO:0000313" key="2">
    <source>
        <dbReference type="EMBL" id="SFV33665.1"/>
    </source>
</evidence>
<feature type="transmembrane region" description="Helical" evidence="1">
    <location>
        <begin position="6"/>
        <end position="25"/>
    </location>
</feature>
<feature type="transmembrane region" description="Helical" evidence="1">
    <location>
        <begin position="71"/>
        <end position="92"/>
    </location>
</feature>
<keyword evidence="1" id="KW-0472">Membrane</keyword>
<dbReference type="OrthoDB" id="7932988at2"/>
<reference evidence="3" key="1">
    <citation type="submission" date="2016-10" db="EMBL/GenBank/DDBJ databases">
        <authorList>
            <person name="Varghese N."/>
            <person name="Submissions S."/>
        </authorList>
    </citation>
    <scope>NUCLEOTIDE SEQUENCE [LARGE SCALE GENOMIC DNA]</scope>
    <source>
        <strain evidence="3">DSM 1565</strain>
    </source>
</reference>
<evidence type="ECO:0000256" key="1">
    <source>
        <dbReference type="SAM" id="Phobius"/>
    </source>
</evidence>